<comment type="caution">
    <text evidence="9">The sequence shown here is derived from an EMBL/GenBank/DDBJ whole genome shotgun (WGS) entry which is preliminary data.</text>
</comment>
<reference evidence="9 10" key="1">
    <citation type="submission" date="2024-11" db="EMBL/GenBank/DDBJ databases">
        <authorList>
            <person name="Heng Y.C."/>
            <person name="Lim A.C.H."/>
            <person name="Lee J.K.Y."/>
            <person name="Kittelmann S."/>
        </authorList>
    </citation>
    <scope>NUCLEOTIDE SEQUENCE [LARGE SCALE GENOMIC DNA]</scope>
    <source>
        <strain evidence="9 10">WILCCON 0269</strain>
    </source>
</reference>
<feature type="domain" description="Peptidase S24/S26A/S26B/S26C" evidence="8">
    <location>
        <begin position="5"/>
        <end position="104"/>
    </location>
</feature>
<dbReference type="EMBL" id="JBJHZX010000007">
    <property type="protein sequence ID" value="MFL0195223.1"/>
    <property type="molecule type" value="Genomic_DNA"/>
</dbReference>
<evidence type="ECO:0000256" key="7">
    <source>
        <dbReference type="RuleBase" id="RU003991"/>
    </source>
</evidence>
<dbReference type="InterPro" id="IPR050077">
    <property type="entry name" value="LexA_repressor"/>
</dbReference>
<dbReference type="InterPro" id="IPR006197">
    <property type="entry name" value="Peptidase_S24_LexA"/>
</dbReference>
<keyword evidence="10" id="KW-1185">Reference proteome</keyword>
<name>A0ABW8SHB5_9CLOT</name>
<dbReference type="InterPro" id="IPR039418">
    <property type="entry name" value="LexA-like"/>
</dbReference>
<dbReference type="CDD" id="cd06529">
    <property type="entry name" value="S24_LexA-like"/>
    <property type="match status" value="1"/>
</dbReference>
<sequence>MNSHCEDLLKLPAHWFNNSEEHFVLKVKGDSMLGADIDNGDLVIIRKQNAADNRDIVAVAVDTENATLKRFMKMGDTVLLIPENEKYEPIQIISHQVKILGIVVGVMKKCSFSKNEIVQ</sequence>
<dbReference type="InterPro" id="IPR015927">
    <property type="entry name" value="Peptidase_S24_S26A/B/C"/>
</dbReference>
<evidence type="ECO:0000256" key="3">
    <source>
        <dbReference type="ARBA" id="ARBA00022801"/>
    </source>
</evidence>
<evidence type="ECO:0000256" key="5">
    <source>
        <dbReference type="ARBA" id="ARBA00023204"/>
    </source>
</evidence>
<keyword evidence="2" id="KW-0227">DNA damage</keyword>
<evidence type="ECO:0000313" key="9">
    <source>
        <dbReference type="EMBL" id="MFL0195223.1"/>
    </source>
</evidence>
<dbReference type="PANTHER" id="PTHR33516">
    <property type="entry name" value="LEXA REPRESSOR"/>
    <property type="match status" value="1"/>
</dbReference>
<evidence type="ECO:0000256" key="6">
    <source>
        <dbReference type="ARBA" id="ARBA00023236"/>
    </source>
</evidence>
<dbReference type="SUPFAM" id="SSF51306">
    <property type="entry name" value="LexA/Signal peptidase"/>
    <property type="match status" value="1"/>
</dbReference>
<accession>A0ABW8SHB5</accession>
<evidence type="ECO:0000313" key="10">
    <source>
        <dbReference type="Proteomes" id="UP001623660"/>
    </source>
</evidence>
<keyword evidence="6" id="KW-0742">SOS response</keyword>
<evidence type="ECO:0000256" key="1">
    <source>
        <dbReference type="ARBA" id="ARBA00007484"/>
    </source>
</evidence>
<protein>
    <submittedName>
        <fullName evidence="9">LexA family protein</fullName>
    </submittedName>
</protein>
<keyword evidence="3 7" id="KW-0378">Hydrolase</keyword>
<dbReference type="Pfam" id="PF00717">
    <property type="entry name" value="Peptidase_S24"/>
    <property type="match status" value="1"/>
</dbReference>
<dbReference type="Gene3D" id="2.10.109.10">
    <property type="entry name" value="Umud Fragment, subunit A"/>
    <property type="match status" value="1"/>
</dbReference>
<evidence type="ECO:0000256" key="4">
    <source>
        <dbReference type="ARBA" id="ARBA00022813"/>
    </source>
</evidence>
<evidence type="ECO:0000259" key="8">
    <source>
        <dbReference type="Pfam" id="PF00717"/>
    </source>
</evidence>
<keyword evidence="4 7" id="KW-0068">Autocatalytic cleavage</keyword>
<evidence type="ECO:0000256" key="2">
    <source>
        <dbReference type="ARBA" id="ARBA00022763"/>
    </source>
</evidence>
<keyword evidence="5" id="KW-0234">DNA repair</keyword>
<dbReference type="PANTHER" id="PTHR33516:SF2">
    <property type="entry name" value="LEXA REPRESSOR-RELATED"/>
    <property type="match status" value="1"/>
</dbReference>
<dbReference type="RefSeq" id="WP_406791346.1">
    <property type="nucleotide sequence ID" value="NZ_JBJHZX010000007.1"/>
</dbReference>
<proteinExistence type="inferred from homology"/>
<comment type="similarity">
    <text evidence="1 7">Belongs to the peptidase S24 family.</text>
</comment>
<dbReference type="PRINTS" id="PR00726">
    <property type="entry name" value="LEXASERPTASE"/>
</dbReference>
<organism evidence="9 10">
    <name type="scientific">Candidatus Clostridium eludens</name>
    <dbReference type="NCBI Taxonomy" id="3381663"/>
    <lineage>
        <taxon>Bacteria</taxon>
        <taxon>Bacillati</taxon>
        <taxon>Bacillota</taxon>
        <taxon>Clostridia</taxon>
        <taxon>Eubacteriales</taxon>
        <taxon>Clostridiaceae</taxon>
        <taxon>Clostridium</taxon>
    </lineage>
</organism>
<dbReference type="Proteomes" id="UP001623660">
    <property type="component" value="Unassembled WGS sequence"/>
</dbReference>
<gene>
    <name evidence="9" type="ORF">ACJDU8_06535</name>
</gene>
<dbReference type="InterPro" id="IPR036286">
    <property type="entry name" value="LexA/Signal_pep-like_sf"/>
</dbReference>